<gene>
    <name evidence="2" type="ORF">J5O05_18180</name>
</gene>
<proteinExistence type="predicted"/>
<dbReference type="InterPro" id="IPR002925">
    <property type="entry name" value="Dienelactn_hydro"/>
</dbReference>
<evidence type="ECO:0000313" key="3">
    <source>
        <dbReference type="Proteomes" id="UP000664904"/>
    </source>
</evidence>
<dbReference type="Gene3D" id="3.40.50.1820">
    <property type="entry name" value="alpha/beta hydrolase"/>
    <property type="match status" value="1"/>
</dbReference>
<evidence type="ECO:0000313" key="2">
    <source>
        <dbReference type="EMBL" id="QTH73430.1"/>
    </source>
</evidence>
<sequence>MNYIILSDIHGDTSYLRQFGERLQGRVEYLTPYSRIDLNTKLPSESQYEFFKRVSSLDVYFESALNKLKQSHSPVSVIGFSVGATVAWRLAALDLPTLNQCIGVFGSRIRDYLYIKPVKPTVLLFSNEEHYFSTDVLESNLVKKLQLAMPHDDIKTIADDGILSKTIFSVVKR</sequence>
<reference evidence="2" key="1">
    <citation type="submission" date="2021-03" db="EMBL/GenBank/DDBJ databases">
        <title>Complete Genome of Pseudoalteromonas xiamenensis STKMTI.2, a new potential marine bacterium producing anti-Vibrio compounds.</title>
        <authorList>
            <person name="Handayani D.P."/>
            <person name="Isnansetyo A."/>
            <person name="Istiqomah I."/>
            <person name="Jumina J."/>
        </authorList>
    </citation>
    <scope>NUCLEOTIDE SEQUENCE</scope>
    <source>
        <strain evidence="2">STKMTI.2</strain>
        <plasmid evidence="2">unnamed5</plasmid>
    </source>
</reference>
<accession>A0A975DLU5</accession>
<organism evidence="2 3">
    <name type="scientific">Pseudoalteromonas xiamenensis</name>
    <dbReference type="NCBI Taxonomy" id="882626"/>
    <lineage>
        <taxon>Bacteria</taxon>
        <taxon>Pseudomonadati</taxon>
        <taxon>Pseudomonadota</taxon>
        <taxon>Gammaproteobacteria</taxon>
        <taxon>Alteromonadales</taxon>
        <taxon>Pseudoalteromonadaceae</taxon>
        <taxon>Pseudoalteromonas</taxon>
    </lineage>
</organism>
<geneLocation type="plasmid" evidence="2 3">
    <name>unnamed5</name>
</geneLocation>
<dbReference type="Proteomes" id="UP000664904">
    <property type="component" value="Plasmid unnamed5"/>
</dbReference>
<dbReference type="SUPFAM" id="SSF53474">
    <property type="entry name" value="alpha/beta-Hydrolases"/>
    <property type="match status" value="1"/>
</dbReference>
<dbReference type="AlphaFoldDB" id="A0A975DLU5"/>
<dbReference type="InterPro" id="IPR029058">
    <property type="entry name" value="AB_hydrolase_fold"/>
</dbReference>
<evidence type="ECO:0000259" key="1">
    <source>
        <dbReference type="Pfam" id="PF01738"/>
    </source>
</evidence>
<feature type="domain" description="Dienelactone hydrolase" evidence="1">
    <location>
        <begin position="60"/>
        <end position="145"/>
    </location>
</feature>
<keyword evidence="2" id="KW-0378">Hydrolase</keyword>
<keyword evidence="2" id="KW-0614">Plasmid</keyword>
<protein>
    <submittedName>
        <fullName evidence="2">Dienelactone hydrolase family protein</fullName>
    </submittedName>
</protein>
<name>A0A975DLU5_9GAMM</name>
<dbReference type="RefSeq" id="WP_208845042.1">
    <property type="nucleotide sequence ID" value="NZ_CP072135.1"/>
</dbReference>
<dbReference type="EMBL" id="CP072135">
    <property type="protein sequence ID" value="QTH73430.1"/>
    <property type="molecule type" value="Genomic_DNA"/>
</dbReference>
<keyword evidence="3" id="KW-1185">Reference proteome</keyword>
<dbReference type="Pfam" id="PF01738">
    <property type="entry name" value="DLH"/>
    <property type="match status" value="1"/>
</dbReference>
<dbReference type="KEGG" id="pxi:J5O05_18180"/>
<dbReference type="GO" id="GO:0016787">
    <property type="term" value="F:hydrolase activity"/>
    <property type="evidence" value="ECO:0007669"/>
    <property type="project" value="UniProtKB-KW"/>
</dbReference>